<dbReference type="Pfam" id="PF13229">
    <property type="entry name" value="Beta_helix"/>
    <property type="match status" value="1"/>
</dbReference>
<dbReference type="EMBL" id="SRMB01000002">
    <property type="protein sequence ID" value="TGE27645.1"/>
    <property type="molecule type" value="Genomic_DNA"/>
</dbReference>
<comment type="caution">
    <text evidence="4">The sequence shown here is derived from an EMBL/GenBank/DDBJ whole genome shotgun (WGS) entry which is preliminary data.</text>
</comment>
<accession>A0A4Z0QD35</accession>
<name>A0A4Z0QD35_9BACT</name>
<feature type="domain" description="Right handed beta helix" evidence="3">
    <location>
        <begin position="864"/>
        <end position="1002"/>
    </location>
</feature>
<dbReference type="InterPro" id="IPR006626">
    <property type="entry name" value="PbH1"/>
</dbReference>
<feature type="region of interest" description="Disordered" evidence="1">
    <location>
        <begin position="461"/>
        <end position="486"/>
    </location>
</feature>
<evidence type="ECO:0000313" key="5">
    <source>
        <dbReference type="Proteomes" id="UP000298471"/>
    </source>
</evidence>
<organism evidence="4 5">
    <name type="scientific">Hymenobacter metallicola</name>
    <dbReference type="NCBI Taxonomy" id="2563114"/>
    <lineage>
        <taxon>Bacteria</taxon>
        <taxon>Pseudomonadati</taxon>
        <taxon>Bacteroidota</taxon>
        <taxon>Cytophagia</taxon>
        <taxon>Cytophagales</taxon>
        <taxon>Hymenobacteraceae</taxon>
        <taxon>Hymenobacter</taxon>
    </lineage>
</organism>
<dbReference type="NCBIfam" id="TIGR03804">
    <property type="entry name" value="para_beta_helix"/>
    <property type="match status" value="1"/>
</dbReference>
<dbReference type="InterPro" id="IPR012334">
    <property type="entry name" value="Pectin_lyas_fold"/>
</dbReference>
<gene>
    <name evidence="4" type="ORF">E5K02_14845</name>
</gene>
<keyword evidence="2" id="KW-0732">Signal</keyword>
<feature type="chain" id="PRO_5021242756" evidence="2">
    <location>
        <begin position="25"/>
        <end position="1336"/>
    </location>
</feature>
<dbReference type="InterPro" id="IPR026444">
    <property type="entry name" value="Secre_tail"/>
</dbReference>
<dbReference type="Gene3D" id="2.60.40.10">
    <property type="entry name" value="Immunoglobulins"/>
    <property type="match status" value="1"/>
</dbReference>
<protein>
    <submittedName>
        <fullName evidence="4">T9SS type A sorting domain-containing protein</fullName>
    </submittedName>
</protein>
<dbReference type="SUPFAM" id="SSF63829">
    <property type="entry name" value="Calcium-dependent phosphotriesterase"/>
    <property type="match status" value="1"/>
</dbReference>
<dbReference type="Gene3D" id="2.160.20.10">
    <property type="entry name" value="Single-stranded right-handed beta-helix, Pectin lyase-like"/>
    <property type="match status" value="1"/>
</dbReference>
<keyword evidence="5" id="KW-1185">Reference proteome</keyword>
<dbReference type="RefSeq" id="WP_135395801.1">
    <property type="nucleotide sequence ID" value="NZ_SRMB01000002.1"/>
</dbReference>
<dbReference type="InterPro" id="IPR011050">
    <property type="entry name" value="Pectin_lyase_fold/virulence"/>
</dbReference>
<evidence type="ECO:0000256" key="1">
    <source>
        <dbReference type="SAM" id="MobiDB-lite"/>
    </source>
</evidence>
<dbReference type="InterPro" id="IPR039448">
    <property type="entry name" value="Beta_helix"/>
</dbReference>
<dbReference type="SMART" id="SM00710">
    <property type="entry name" value="PbH1"/>
    <property type="match status" value="6"/>
</dbReference>
<reference evidence="4 5" key="1">
    <citation type="submission" date="2019-04" db="EMBL/GenBank/DDBJ databases">
        <authorList>
            <person name="Feng G."/>
            <person name="Zhang J."/>
            <person name="Zhu H."/>
        </authorList>
    </citation>
    <scope>NUCLEOTIDE SEQUENCE [LARGE SCALE GENOMIC DNA]</scope>
    <source>
        <strain evidence="4 5">9PBR-1</strain>
    </source>
</reference>
<feature type="signal peptide" evidence="2">
    <location>
        <begin position="1"/>
        <end position="24"/>
    </location>
</feature>
<proteinExistence type="predicted"/>
<dbReference type="OrthoDB" id="642696at2"/>
<evidence type="ECO:0000259" key="3">
    <source>
        <dbReference type="Pfam" id="PF13229"/>
    </source>
</evidence>
<dbReference type="Proteomes" id="UP000298471">
    <property type="component" value="Unassembled WGS sequence"/>
</dbReference>
<feature type="compositionally biased region" description="Polar residues" evidence="1">
    <location>
        <begin position="470"/>
        <end position="480"/>
    </location>
</feature>
<dbReference type="InterPro" id="IPR013783">
    <property type="entry name" value="Ig-like_fold"/>
</dbReference>
<evidence type="ECO:0000256" key="2">
    <source>
        <dbReference type="SAM" id="SignalP"/>
    </source>
</evidence>
<dbReference type="SUPFAM" id="SSF51126">
    <property type="entry name" value="Pectin lyase-like"/>
    <property type="match status" value="1"/>
</dbReference>
<evidence type="ECO:0000313" key="4">
    <source>
        <dbReference type="EMBL" id="TGE27645.1"/>
    </source>
</evidence>
<dbReference type="SUPFAM" id="SSF49478">
    <property type="entry name" value="Cna protein B-type domain"/>
    <property type="match status" value="1"/>
</dbReference>
<dbReference type="InterPro" id="IPR022441">
    <property type="entry name" value="Para_beta_helix_rpt-2"/>
</dbReference>
<sequence length="1336" mass="136823">MTTILRITALLLFWLVVAPTKVQAQEGTAFSCDGTFYQIRQVGTGTAAYSALFVVNRSTAVYTTNAYTFGGTNATGNLGRVLNALGYNSQDGFMYAVSYPSDNGDPAILPDGIHLFRIGQGGIRDLGRTNLPLAQYNSGTFDKSGNYYLTTRNSTDATYRNTLFRLNVANFATVLTSNTQFPMVDPQGGPADDNFTDIGYNPSDNTLYSVARLGDVSRIAVGATNAVVTPISSGSTSAEIFGSSFFDISGNMYAYSNGTVGTANSAGLYSINLSTGAATLISTVDAANNSDGASCINPDQRIDVVKELISVVPTGTARQFNVRFNIRVKNTGTSTAPNVQVSDFLRGNTVNTTFPTSSTVTLVANSGSVTNFGVNAGAAPTLAFNTAFNGQGTNTDLLTGTQALTAGQSALIDFTVTVTFPATPGTPTTVQNNYAYASTIGGTAANQGHVQLTNGTILPPGTLLAEDRSNNSASFPTTPNGDGETPTPVRFQTAIQGTVFEDVNFGGGLGRTQATSNGPGLANVRVELYGGGGAFLTSVLTDANGNYEFTTGAGGAALGINTNYQVRVVNSSVFSSRPNPNGASTVGVQTYINGNNNQVGGANPNQVDVPSNGAGASIATLQNQSATTIVQSLTAVTTPASGPLTSVDFGYNFDLVVNTNSSGQGSLAQFIHNSSYLANTGLAQEGLTAGKEHAIFMINNGIAATNGMRGAGFASPGYNATTGVFTITLSSAFEPMYDDDTVIDGKLQSNRTGETATATAGTSTGAEIAIDFNRNAGLISYGKNTRIASLAMSNALGKGINSNANAGGAAIPAEGTAITFSGANSTGSVVTDVTTTANFTGGVRLQSGATGVTVSNNILRTGVTNGSDFNFLASDGAGIVVDGSSTNTISGNTMNSNAGYGIVLQNGSSTNTISTNTITSNGAGTFTNNDAGIAILSGNNNLISANTITTNSGDGIVAMSGTSGNRFTQNNTGGNNGSTATGNLGIDLSPNATATGDGVSLNADGKTAASGANSMLNFPVFTQATINAGRLIVSGYARAGALIEFFVASADPTNFGEGSTYLFNATEGSSADTDTRFASYTGGQAGLNHGSETGVSRFVFSIPVTATQITSLVANKLTATATVPTTVNGLAVGNTSEFSGVIAVTNNAPLPVELTKFDVRAVGQNAQLTWATASETNNDHFVVERAYGEQAFTTIATVKGNGTSTVGHSYSFTDAGIGAKARGTIYYRLKQVDTDGTVNQGPVRTVQFGSEVSATALTEPAVYPNPVVEDTQLDLTSLPAGSYQVSLVDATGRTLSTETYTGGIVHPFAARHLTSGSYLVVIRGNNVKLAKRLVKN</sequence>
<dbReference type="NCBIfam" id="TIGR04183">
    <property type="entry name" value="Por_Secre_tail"/>
    <property type="match status" value="1"/>
</dbReference>